<proteinExistence type="predicted"/>
<feature type="chain" id="PRO_5047162068" description="Tat pathway signal sequence domain protein" evidence="1">
    <location>
        <begin position="25"/>
        <end position="158"/>
    </location>
</feature>
<evidence type="ECO:0000256" key="1">
    <source>
        <dbReference type="SAM" id="SignalP"/>
    </source>
</evidence>
<reference evidence="3" key="1">
    <citation type="journal article" date="2019" name="Int. J. Syst. Evol. Microbiol.">
        <title>The Global Catalogue of Microorganisms (GCM) 10K type strain sequencing project: providing services to taxonomists for standard genome sequencing and annotation.</title>
        <authorList>
            <consortium name="The Broad Institute Genomics Platform"/>
            <consortium name="The Broad Institute Genome Sequencing Center for Infectious Disease"/>
            <person name="Wu L."/>
            <person name="Ma J."/>
        </authorList>
    </citation>
    <scope>NUCLEOTIDE SEQUENCE [LARGE SCALE GENOMIC DNA]</scope>
    <source>
        <strain evidence="3">JCM 17388</strain>
    </source>
</reference>
<comment type="caution">
    <text evidence="2">The sequence shown here is derived from an EMBL/GenBank/DDBJ whole genome shotgun (WGS) entry which is preliminary data.</text>
</comment>
<protein>
    <recommendedName>
        <fullName evidence="4">Tat pathway signal sequence domain protein</fullName>
    </recommendedName>
</protein>
<dbReference type="Proteomes" id="UP001501251">
    <property type="component" value="Unassembled WGS sequence"/>
</dbReference>
<dbReference type="InterPro" id="IPR006311">
    <property type="entry name" value="TAT_signal"/>
</dbReference>
<evidence type="ECO:0000313" key="2">
    <source>
        <dbReference type="EMBL" id="GAA4203593.1"/>
    </source>
</evidence>
<sequence>MVQAINRRKLLAKGGILAPAAGLAAIIGADAANADQAAWTVHRIAGTWHVDISFPGPVGNPPEKGLFLFTEAGAVICTNTRIRDLGLGKWLSISSSRFSFTFRHHMYGPDDSWMGTLDIAHSGTVTGNTFSSTGTGTVYNTDGTLAESVSSQVTGVRY</sequence>
<keyword evidence="1" id="KW-0732">Signal</keyword>
<evidence type="ECO:0008006" key="4">
    <source>
        <dbReference type="Google" id="ProtNLM"/>
    </source>
</evidence>
<feature type="signal peptide" evidence="1">
    <location>
        <begin position="1"/>
        <end position="24"/>
    </location>
</feature>
<organism evidence="2 3">
    <name type="scientific">Streptosporangium oxazolinicum</name>
    <dbReference type="NCBI Taxonomy" id="909287"/>
    <lineage>
        <taxon>Bacteria</taxon>
        <taxon>Bacillati</taxon>
        <taxon>Actinomycetota</taxon>
        <taxon>Actinomycetes</taxon>
        <taxon>Streptosporangiales</taxon>
        <taxon>Streptosporangiaceae</taxon>
        <taxon>Streptosporangium</taxon>
    </lineage>
</organism>
<keyword evidence="3" id="KW-1185">Reference proteome</keyword>
<name>A0ABP8BCI2_9ACTN</name>
<evidence type="ECO:0000313" key="3">
    <source>
        <dbReference type="Proteomes" id="UP001501251"/>
    </source>
</evidence>
<dbReference type="PROSITE" id="PS51318">
    <property type="entry name" value="TAT"/>
    <property type="match status" value="1"/>
</dbReference>
<accession>A0ABP8BCI2</accession>
<gene>
    <name evidence="2" type="ORF">GCM10022252_61420</name>
</gene>
<dbReference type="EMBL" id="BAABAQ010000013">
    <property type="protein sequence ID" value="GAA4203593.1"/>
    <property type="molecule type" value="Genomic_DNA"/>
</dbReference>